<keyword evidence="3" id="KW-0645">Protease</keyword>
<comment type="similarity">
    <text evidence="1">Belongs to the peptidase M17 family.</text>
</comment>
<dbReference type="CDD" id="cd00433">
    <property type="entry name" value="Peptidase_M17"/>
    <property type="match status" value="1"/>
</dbReference>
<dbReference type="InterPro" id="IPR000819">
    <property type="entry name" value="Peptidase_M17_C"/>
</dbReference>
<keyword evidence="5" id="KW-0464">Manganese</keyword>
<name>A0A5C7FWW5_9BACT</name>
<evidence type="ECO:0000256" key="4">
    <source>
        <dbReference type="ARBA" id="ARBA00022801"/>
    </source>
</evidence>
<evidence type="ECO:0000259" key="6">
    <source>
        <dbReference type="Pfam" id="PF00883"/>
    </source>
</evidence>
<dbReference type="EMBL" id="VOXD01000004">
    <property type="protein sequence ID" value="TXF90930.1"/>
    <property type="molecule type" value="Genomic_DNA"/>
</dbReference>
<sequence length="454" mass="49396">MKMPENTTIRFLAEDAKELKNTIKPGSYLRTVKPDGFVVRLPQNATPAKLRELAHQLSHKESEQFKTEVEFVDAPREHDLTAAFVGGLLLGTYSPGRWKSEKSSHPLADKKMVISTGVGSKKGKQAIFREKELAETQLSIMALVDAPANMKRPQHLAEWAKASGKAHGYKVKVLDKKACIKEGLGALLAVNRGSEDEARFIITEYKGKDAPKKGGPVAIIGKGITFDTGGVSIKPSANLHLMKSDMGGAAATFGAMEAAARLELPVHLIGIVPSTDNSVDALSYKPSDVITGHSGKTIEIIDTDAEGRLVMSDGLSYANKHFRPEVLIDVATLTGSAVRTFGYECGAVMSKNEELISSFRAAGEACGERVWPLPVWDEYMSGLNSDVADIKNYSGRPINGAIDAFKFLEFFTGEHPAYIHFDIAGVALKQGPYAKDRQATGFGMRLFIEWLENR</sequence>
<dbReference type="PANTHER" id="PTHR11963:SF23">
    <property type="entry name" value="CYTOSOL AMINOPEPTIDASE"/>
    <property type="match status" value="1"/>
</dbReference>
<reference evidence="7 8" key="1">
    <citation type="submission" date="2019-08" db="EMBL/GenBank/DDBJ databases">
        <title>Lewinella sp. strain SSH13 Genome sequencing and assembly.</title>
        <authorList>
            <person name="Kim I."/>
        </authorList>
    </citation>
    <scope>NUCLEOTIDE SEQUENCE [LARGE SCALE GENOMIC DNA]</scope>
    <source>
        <strain evidence="7 8">SSH13</strain>
    </source>
</reference>
<accession>A0A5C7FWW5</accession>
<dbReference type="Proteomes" id="UP000321907">
    <property type="component" value="Unassembled WGS sequence"/>
</dbReference>
<evidence type="ECO:0000313" key="7">
    <source>
        <dbReference type="EMBL" id="TXF90930.1"/>
    </source>
</evidence>
<dbReference type="GO" id="GO:0030145">
    <property type="term" value="F:manganese ion binding"/>
    <property type="evidence" value="ECO:0007669"/>
    <property type="project" value="InterPro"/>
</dbReference>
<evidence type="ECO:0000256" key="3">
    <source>
        <dbReference type="ARBA" id="ARBA00022670"/>
    </source>
</evidence>
<keyword evidence="8" id="KW-1185">Reference proteome</keyword>
<dbReference type="SUPFAM" id="SSF53187">
    <property type="entry name" value="Zn-dependent exopeptidases"/>
    <property type="match status" value="1"/>
</dbReference>
<evidence type="ECO:0000256" key="5">
    <source>
        <dbReference type="ARBA" id="ARBA00023211"/>
    </source>
</evidence>
<dbReference type="OrthoDB" id="9809354at2"/>
<keyword evidence="4" id="KW-0378">Hydrolase</keyword>
<dbReference type="Gene3D" id="3.40.630.10">
    <property type="entry name" value="Zn peptidases"/>
    <property type="match status" value="1"/>
</dbReference>
<dbReference type="GO" id="GO:0006508">
    <property type="term" value="P:proteolysis"/>
    <property type="evidence" value="ECO:0007669"/>
    <property type="project" value="UniProtKB-KW"/>
</dbReference>
<evidence type="ECO:0000256" key="1">
    <source>
        <dbReference type="ARBA" id="ARBA00009528"/>
    </source>
</evidence>
<dbReference type="GO" id="GO:0070006">
    <property type="term" value="F:metalloaminopeptidase activity"/>
    <property type="evidence" value="ECO:0007669"/>
    <property type="project" value="InterPro"/>
</dbReference>
<dbReference type="PANTHER" id="PTHR11963">
    <property type="entry name" value="LEUCINE AMINOPEPTIDASE-RELATED"/>
    <property type="match status" value="1"/>
</dbReference>
<dbReference type="PRINTS" id="PR00481">
    <property type="entry name" value="LAMNOPPTDASE"/>
</dbReference>
<proteinExistence type="inferred from homology"/>
<evidence type="ECO:0000256" key="2">
    <source>
        <dbReference type="ARBA" id="ARBA00022438"/>
    </source>
</evidence>
<evidence type="ECO:0000313" key="8">
    <source>
        <dbReference type="Proteomes" id="UP000321907"/>
    </source>
</evidence>
<feature type="domain" description="Cytosol aminopeptidase" evidence="6">
    <location>
        <begin position="142"/>
        <end position="447"/>
    </location>
</feature>
<protein>
    <submittedName>
        <fullName evidence="7">Leucyl aminopeptidase family protein</fullName>
    </submittedName>
</protein>
<keyword evidence="2 7" id="KW-0031">Aminopeptidase</keyword>
<dbReference type="AlphaFoldDB" id="A0A5C7FWW5"/>
<organism evidence="7 8">
    <name type="scientific">Neolewinella aurantiaca</name>
    <dbReference type="NCBI Taxonomy" id="2602767"/>
    <lineage>
        <taxon>Bacteria</taxon>
        <taxon>Pseudomonadati</taxon>
        <taxon>Bacteroidota</taxon>
        <taxon>Saprospiria</taxon>
        <taxon>Saprospirales</taxon>
        <taxon>Lewinellaceae</taxon>
        <taxon>Neolewinella</taxon>
    </lineage>
</organism>
<dbReference type="GO" id="GO:0005737">
    <property type="term" value="C:cytoplasm"/>
    <property type="evidence" value="ECO:0007669"/>
    <property type="project" value="InterPro"/>
</dbReference>
<dbReference type="InterPro" id="IPR011356">
    <property type="entry name" value="Leucine_aapep/pepB"/>
</dbReference>
<comment type="caution">
    <text evidence="7">The sequence shown here is derived from an EMBL/GenBank/DDBJ whole genome shotgun (WGS) entry which is preliminary data.</text>
</comment>
<dbReference type="Pfam" id="PF00883">
    <property type="entry name" value="Peptidase_M17"/>
    <property type="match status" value="1"/>
</dbReference>
<gene>
    <name evidence="7" type="ORF">FUA23_03780</name>
</gene>